<dbReference type="PANTHER" id="PTHR10009:SF18">
    <property type="entry name" value="PROTEIN YELLOW-LIKE PROTEIN"/>
    <property type="match status" value="1"/>
</dbReference>
<name>A0ABM8HZZ0_9PROT</name>
<proteinExistence type="predicted"/>
<keyword evidence="2" id="KW-0964">Secreted</keyword>
<reference evidence="3 4" key="1">
    <citation type="journal article" date="2016" name="Microbes Environ.">
        <title>Phylogenetically diverse aerobic anoxygenic phototrophic bacteria isolated from epilithic biofilms in Tama river, Japan.</title>
        <authorList>
            <person name="Hirose S."/>
            <person name="Matsuura K."/>
            <person name="Haruta S."/>
        </authorList>
    </citation>
    <scope>NUCLEOTIDE SEQUENCE [LARGE SCALE GENOMIC DNA]</scope>
    <source>
        <strain evidence="3 4">S08</strain>
    </source>
</reference>
<evidence type="ECO:0000313" key="3">
    <source>
        <dbReference type="EMBL" id="BDG74416.1"/>
    </source>
</evidence>
<dbReference type="PANTHER" id="PTHR10009">
    <property type="entry name" value="PROTEIN YELLOW-RELATED"/>
    <property type="match status" value="1"/>
</dbReference>
<sequence length="399" mass="41575">MNTLPKLGRRLAAGVLAQIALGLGSLSAEPVAVVRWDRLAWDGSAAERAAFDAAETWRRAAIAGVETDADGNLLVTVPRWLDARVPATLNRVVMVNGQPLLQPFPPQPEAHDPARTDALRSILGVRRDTAGRLWALDLGWVAGETGPTPDGAQKLVELDPRSGRIMRRIVFARGVAGDGSFLNDIAVDARREVAFVSDSGVRGAPDNPTGIIVVDLATGASRRVLDRHPSTANDRTRPLVASGEAVFPGNPLQVGINGIALSPDGETLYWGLTTGDGVFAAPTALIRDAGVPAERLAAAVRRVATPGGIDGLAVDDRGRLLIAGLTAGAVLRVDPASGATERLLDGASIVWPDSLARTASGELLVTVNHLNRVFGGTASFAPGSGTFAIYRLPGIAAGR</sequence>
<evidence type="ECO:0000313" key="4">
    <source>
        <dbReference type="Proteomes" id="UP000831327"/>
    </source>
</evidence>
<keyword evidence="4" id="KW-1185">Reference proteome</keyword>
<dbReference type="InterPro" id="IPR011042">
    <property type="entry name" value="6-blade_b-propeller_TolB-like"/>
</dbReference>
<comment type="subcellular location">
    <subcellularLocation>
        <location evidence="1">Secreted</location>
    </subcellularLocation>
</comment>
<evidence type="ECO:0000256" key="2">
    <source>
        <dbReference type="ARBA" id="ARBA00022525"/>
    </source>
</evidence>
<dbReference type="InterPro" id="IPR017996">
    <property type="entry name" value="MRJP/yellow-related"/>
</dbReference>
<dbReference type="Proteomes" id="UP000831327">
    <property type="component" value="Chromosome"/>
</dbReference>
<gene>
    <name evidence="3" type="ORF">Rmf_43450</name>
</gene>
<dbReference type="RefSeq" id="WP_244408590.1">
    <property type="nucleotide sequence ID" value="NZ_AP025637.1"/>
</dbReference>
<organism evidence="3 4">
    <name type="scientific">Roseomonas fluvialis</name>
    <dbReference type="NCBI Taxonomy" id="1750527"/>
    <lineage>
        <taxon>Bacteria</taxon>
        <taxon>Pseudomonadati</taxon>
        <taxon>Pseudomonadota</taxon>
        <taxon>Alphaproteobacteria</taxon>
        <taxon>Acetobacterales</taxon>
        <taxon>Roseomonadaceae</taxon>
        <taxon>Roseomonas</taxon>
    </lineage>
</organism>
<protein>
    <recommendedName>
        <fullName evidence="5">Gluconolactonase</fullName>
    </recommendedName>
</protein>
<accession>A0ABM8HZZ0</accession>
<dbReference type="SUPFAM" id="SSF63829">
    <property type="entry name" value="Calcium-dependent phosphotriesterase"/>
    <property type="match status" value="1"/>
</dbReference>
<evidence type="ECO:0000256" key="1">
    <source>
        <dbReference type="ARBA" id="ARBA00004613"/>
    </source>
</evidence>
<evidence type="ECO:0008006" key="5">
    <source>
        <dbReference type="Google" id="ProtNLM"/>
    </source>
</evidence>
<dbReference type="Gene3D" id="2.120.10.30">
    <property type="entry name" value="TolB, C-terminal domain"/>
    <property type="match status" value="1"/>
</dbReference>
<dbReference type="EMBL" id="AP025637">
    <property type="protein sequence ID" value="BDG74416.1"/>
    <property type="molecule type" value="Genomic_DNA"/>
</dbReference>
<dbReference type="Pfam" id="PF03022">
    <property type="entry name" value="MRJP"/>
    <property type="match status" value="1"/>
</dbReference>